<keyword evidence="2" id="KW-1185">Reference proteome</keyword>
<evidence type="ECO:0000313" key="2">
    <source>
        <dbReference type="Proteomes" id="UP000443582"/>
    </source>
</evidence>
<organism evidence="1 2">
    <name type="scientific">Halobacteriovorax vibrionivorans</name>
    <dbReference type="NCBI Taxonomy" id="2152716"/>
    <lineage>
        <taxon>Bacteria</taxon>
        <taxon>Pseudomonadati</taxon>
        <taxon>Bdellovibrionota</taxon>
        <taxon>Bacteriovoracia</taxon>
        <taxon>Bacteriovoracales</taxon>
        <taxon>Halobacteriovoraceae</taxon>
        <taxon>Halobacteriovorax</taxon>
    </lineage>
</organism>
<dbReference type="Proteomes" id="UP000443582">
    <property type="component" value="Unassembled WGS sequence"/>
</dbReference>
<proteinExistence type="predicted"/>
<dbReference type="EMBL" id="QDKL01000002">
    <property type="protein sequence ID" value="RZF21802.1"/>
    <property type="molecule type" value="Genomic_DNA"/>
</dbReference>
<reference evidence="2" key="1">
    <citation type="journal article" date="2019" name="Int. J. Syst. Evol. Microbiol.">
        <title>Halobacteriovorax valvorus sp. nov., a novel prokaryotic predator isolated from coastal seawater of China.</title>
        <authorList>
            <person name="Chen M.-X."/>
        </authorList>
    </citation>
    <scope>NUCLEOTIDE SEQUENCE [LARGE SCALE GENOMIC DNA]</scope>
    <source>
        <strain evidence="2">BL9</strain>
    </source>
</reference>
<protein>
    <submittedName>
        <fullName evidence="1">Uncharacterized protein</fullName>
    </submittedName>
</protein>
<sequence length="427" mass="49496">MSQSKKQNIIALVGVLSVNAFVAYQFLSTSQFDSVYSKEKIHQPRTPASQKAPGDYKEYEVLYPLEDYVIYDDFNGTVDYKMSVDFWSDKGAKYFTENGKEAISEGLTKGFERLIKKGNDEGKTLKTEVLPELTKEFLNTFVYTIKVVKLIDSNFEFDIMFTPYEKDSATYKDELQTNQLVNIDSTGSLYKEYKKYNANFSNAIIETPIPVSNEDYQYLGGAITLAAEVIDTDWKISQPIPNPKKNGVKGFLRLRKYFRVNSPTDLKVDSFKSKYLNITEQDFNAKNDMPQVVTVDTIYEYNLKNIIPKKTKTIIHFGEIVSLDKKYDSFFKRLFTFFKKKNDIKTSEFNFKGDFSSGPIKTNFKGQIKKLVYDHQEKKFTSKSRVTANPRDFDQRMKLRHAIKKTFLEDNTEFIIKNLNLSKFINN</sequence>
<dbReference type="RefSeq" id="WP_115361559.1">
    <property type="nucleotide sequence ID" value="NZ_QDKL01000002.1"/>
</dbReference>
<comment type="caution">
    <text evidence="1">The sequence shown here is derived from an EMBL/GenBank/DDBJ whole genome shotgun (WGS) entry which is preliminary data.</text>
</comment>
<accession>A0ABY0IKG4</accession>
<evidence type="ECO:0000313" key="1">
    <source>
        <dbReference type="EMBL" id="RZF21802.1"/>
    </source>
</evidence>
<gene>
    <name evidence="1" type="ORF">DAY19_08925</name>
</gene>
<name>A0ABY0IKG4_9BACT</name>